<keyword evidence="3" id="KW-0804">Transcription</keyword>
<dbReference type="RefSeq" id="WP_188467236.1">
    <property type="nucleotide sequence ID" value="NZ_BAABHU010000015.1"/>
</dbReference>
<accession>A0A2T4DTB8</accession>
<dbReference type="EMBL" id="BMEC01000015">
    <property type="protein sequence ID" value="GGC51362.1"/>
    <property type="molecule type" value="Genomic_DNA"/>
</dbReference>
<proteinExistence type="predicted"/>
<evidence type="ECO:0000259" key="4">
    <source>
        <dbReference type="PROSITE" id="PS50932"/>
    </source>
</evidence>
<gene>
    <name evidence="7" type="ORF">C9994_04540</name>
    <name evidence="6" type="ORF">GCM10011506_41370</name>
</gene>
<keyword evidence="1" id="KW-0805">Transcription regulation</keyword>
<evidence type="ECO:0000313" key="9">
    <source>
        <dbReference type="Proteomes" id="UP000636010"/>
    </source>
</evidence>
<evidence type="ECO:0000256" key="3">
    <source>
        <dbReference type="ARBA" id="ARBA00023163"/>
    </source>
</evidence>
<dbReference type="Pfam" id="PF00356">
    <property type="entry name" value="LacI"/>
    <property type="match status" value="1"/>
</dbReference>
<dbReference type="PROSITE" id="PS50932">
    <property type="entry name" value="HTH_LACI_2"/>
    <property type="match status" value="1"/>
</dbReference>
<dbReference type="InterPro" id="IPR046335">
    <property type="entry name" value="LacI/GalR-like_sensor"/>
</dbReference>
<reference evidence="6" key="1">
    <citation type="journal article" date="2014" name="Int. J. Syst. Evol. Microbiol.">
        <title>Complete genome of a new Firmicutes species belonging to the dominant human colonic microbiota ('Ruminococcus bicirculans') reveals two chromosomes and a selective capacity to utilize plant glucans.</title>
        <authorList>
            <consortium name="NISC Comparative Sequencing Program"/>
            <person name="Wegmann U."/>
            <person name="Louis P."/>
            <person name="Goesmann A."/>
            <person name="Henrissat B."/>
            <person name="Duncan S.H."/>
            <person name="Flint H.J."/>
        </authorList>
    </citation>
    <scope>NUCLEOTIDE SEQUENCE</scope>
    <source>
        <strain evidence="6">CGMCC 1.10832</strain>
    </source>
</reference>
<dbReference type="SUPFAM" id="SSF53822">
    <property type="entry name" value="Periplasmic binding protein-like I"/>
    <property type="match status" value="1"/>
</dbReference>
<comment type="caution">
    <text evidence="7">The sequence shown here is derived from an EMBL/GenBank/DDBJ whole genome shotgun (WGS) entry which is preliminary data.</text>
</comment>
<dbReference type="Proteomes" id="UP000636010">
    <property type="component" value="Unassembled WGS sequence"/>
</dbReference>
<dbReference type="GO" id="GO:0003700">
    <property type="term" value="F:DNA-binding transcription factor activity"/>
    <property type="evidence" value="ECO:0007669"/>
    <property type="project" value="TreeGrafter"/>
</dbReference>
<dbReference type="PANTHER" id="PTHR30146:SF109">
    <property type="entry name" value="HTH-TYPE TRANSCRIPTIONAL REGULATOR GALS"/>
    <property type="match status" value="1"/>
</dbReference>
<dbReference type="PROSITE" id="PS50943">
    <property type="entry name" value="HTH_CROC1"/>
    <property type="match status" value="1"/>
</dbReference>
<evidence type="ECO:0000259" key="5">
    <source>
        <dbReference type="PROSITE" id="PS50943"/>
    </source>
</evidence>
<evidence type="ECO:0000256" key="1">
    <source>
        <dbReference type="ARBA" id="ARBA00023015"/>
    </source>
</evidence>
<dbReference type="Proteomes" id="UP000240608">
    <property type="component" value="Unassembled WGS sequence"/>
</dbReference>
<feature type="domain" description="HTH lacI-type" evidence="4">
    <location>
        <begin position="7"/>
        <end position="61"/>
    </location>
</feature>
<dbReference type="Gene3D" id="1.10.260.40">
    <property type="entry name" value="lambda repressor-like DNA-binding domains"/>
    <property type="match status" value="1"/>
</dbReference>
<evidence type="ECO:0000256" key="2">
    <source>
        <dbReference type="ARBA" id="ARBA00023125"/>
    </source>
</evidence>
<reference evidence="6" key="4">
    <citation type="submission" date="2024-05" db="EMBL/GenBank/DDBJ databases">
        <authorList>
            <person name="Sun Q."/>
            <person name="Zhou Y."/>
        </authorList>
    </citation>
    <scope>NUCLEOTIDE SEQUENCE</scope>
    <source>
        <strain evidence="6">CGMCC 1.10832</strain>
    </source>
</reference>
<keyword evidence="9" id="KW-1185">Reference proteome</keyword>
<dbReference type="InterPro" id="IPR000843">
    <property type="entry name" value="HTH_LacI"/>
</dbReference>
<dbReference type="SMART" id="SM00354">
    <property type="entry name" value="HTH_LACI"/>
    <property type="match status" value="1"/>
</dbReference>
<evidence type="ECO:0000313" key="8">
    <source>
        <dbReference type="Proteomes" id="UP000240608"/>
    </source>
</evidence>
<dbReference type="InterPro" id="IPR001387">
    <property type="entry name" value="Cro/C1-type_HTH"/>
</dbReference>
<dbReference type="Gene3D" id="3.40.50.2300">
    <property type="match status" value="2"/>
</dbReference>
<name>A0A2T4DTB8_9BACT</name>
<dbReference type="InterPro" id="IPR028082">
    <property type="entry name" value="Peripla_BP_I"/>
</dbReference>
<dbReference type="InterPro" id="IPR010982">
    <property type="entry name" value="Lambda_DNA-bd_dom_sf"/>
</dbReference>
<dbReference type="EMBL" id="PYVU01000026">
    <property type="protein sequence ID" value="PTB97050.1"/>
    <property type="molecule type" value="Genomic_DNA"/>
</dbReference>
<dbReference type="GO" id="GO:0000976">
    <property type="term" value="F:transcription cis-regulatory region binding"/>
    <property type="evidence" value="ECO:0007669"/>
    <property type="project" value="TreeGrafter"/>
</dbReference>
<reference evidence="7 8" key="2">
    <citation type="submission" date="2018-03" db="EMBL/GenBank/DDBJ databases">
        <title>Cross-interface Injection: A General Nanoliter Liquid Handling Method Applied to Single Cells Genome Amplification Automated Nanoliter Liquid Handling Applied to Single Cell Multiple Displacement Amplification.</title>
        <authorList>
            <person name="Yun J."/>
            <person name="Xu P."/>
            <person name="Xu J."/>
            <person name="Dai X."/>
            <person name="Wang Y."/>
            <person name="Zheng X."/>
            <person name="Cao C."/>
            <person name="Yi Q."/>
            <person name="Zhu Y."/>
            <person name="Wang L."/>
            <person name="Dong Z."/>
            <person name="Huang Y."/>
            <person name="Huang L."/>
            <person name="Du W."/>
        </authorList>
    </citation>
    <scope>NUCLEOTIDE SEQUENCE [LARGE SCALE GENOMIC DNA]</scope>
    <source>
        <strain evidence="7 8">Z-D1-2</strain>
    </source>
</reference>
<protein>
    <submittedName>
        <fullName evidence="7">LacI family transcriptional regulator</fullName>
    </submittedName>
</protein>
<evidence type="ECO:0000313" key="7">
    <source>
        <dbReference type="EMBL" id="PTB97050.1"/>
    </source>
</evidence>
<evidence type="ECO:0000313" key="6">
    <source>
        <dbReference type="EMBL" id="GGC51362.1"/>
    </source>
</evidence>
<dbReference type="SUPFAM" id="SSF47413">
    <property type="entry name" value="lambda repressor-like DNA-binding domains"/>
    <property type="match status" value="1"/>
</dbReference>
<dbReference type="CDD" id="cd06267">
    <property type="entry name" value="PBP1_LacI_sugar_binding-like"/>
    <property type="match status" value="1"/>
</dbReference>
<dbReference type="Pfam" id="PF13377">
    <property type="entry name" value="Peripla_BP_3"/>
    <property type="match status" value="1"/>
</dbReference>
<keyword evidence="2" id="KW-0238">DNA-binding</keyword>
<dbReference type="AlphaFoldDB" id="A0A2T4DTB8"/>
<reference evidence="9" key="3">
    <citation type="journal article" date="2019" name="Int. J. Syst. Evol. Microbiol.">
        <title>The Global Catalogue of Microorganisms (GCM) 10K type strain sequencing project: providing services to taxonomists for standard genome sequencing and annotation.</title>
        <authorList>
            <consortium name="The Broad Institute Genomics Platform"/>
            <consortium name="The Broad Institute Genome Sequencing Center for Infectious Disease"/>
            <person name="Wu L."/>
            <person name="Ma J."/>
        </authorList>
    </citation>
    <scope>NUCLEOTIDE SEQUENCE [LARGE SCALE GENOMIC DNA]</scope>
    <source>
        <strain evidence="9">CGMCC 1.10832</strain>
    </source>
</reference>
<organism evidence="7 8">
    <name type="scientific">Marivirga lumbricoides</name>
    <dbReference type="NCBI Taxonomy" id="1046115"/>
    <lineage>
        <taxon>Bacteria</taxon>
        <taxon>Pseudomonadati</taxon>
        <taxon>Bacteroidota</taxon>
        <taxon>Cytophagia</taxon>
        <taxon>Cytophagales</taxon>
        <taxon>Marivirgaceae</taxon>
        <taxon>Marivirga</taxon>
    </lineage>
</organism>
<feature type="domain" description="HTH cro/C1-type" evidence="5">
    <location>
        <begin position="3"/>
        <end position="41"/>
    </location>
</feature>
<sequence>MNKKKKITIYDLAKKINYSPSTISRALNDDKSISKKAIKIIKEAAEEMGYRRNSLAASLRNSKSNTIGIMISRINRPFIASLISGVEDYARKEGYNVIISQSDDIYENEVNNAKVLFDTRISGLIVSLAMETKDFAHFQQFVDQRIPIVFVDRVPEEFNSYRVLIDNYSAGYKATKHLIEQGCRRIAHFAGAQHRNVYKDRMKGYLDALREYNLPIDKELIVKFKTLSFEEGYKAAKKVTSLDLVPDGLFSANDTAALGAIIYAKKHQIKIPEELAIIGFNDDPMASIVDPGLSTITHPAYQMGKISAQRVLNHTDEMYDNSVSEVTILNTDLIVRESSKKKG</sequence>
<dbReference type="PANTHER" id="PTHR30146">
    <property type="entry name" value="LACI-RELATED TRANSCRIPTIONAL REPRESSOR"/>
    <property type="match status" value="1"/>
</dbReference>